<protein>
    <submittedName>
        <fullName evidence="1">Helix-turn-helix transcriptional regulator</fullName>
    </submittedName>
</protein>
<sequence>MSDNHRQKFRREILRQSFGAQQTAGQLLKRARMIMGVGIEFMARQFGVSPRIWQHYENDRAVIPDVLLLKIFTFGLDFWIERQIIPTPNQEQ</sequence>
<dbReference type="SUPFAM" id="SSF47413">
    <property type="entry name" value="lambda repressor-like DNA-binding domains"/>
    <property type="match status" value="1"/>
</dbReference>
<dbReference type="EMBL" id="DVJI01000009">
    <property type="protein sequence ID" value="HIS70706.1"/>
    <property type="molecule type" value="Genomic_DNA"/>
</dbReference>
<dbReference type="GO" id="GO:0003677">
    <property type="term" value="F:DNA binding"/>
    <property type="evidence" value="ECO:0007669"/>
    <property type="project" value="InterPro"/>
</dbReference>
<dbReference type="Proteomes" id="UP000886742">
    <property type="component" value="Unassembled WGS sequence"/>
</dbReference>
<evidence type="ECO:0000313" key="2">
    <source>
        <dbReference type="Proteomes" id="UP000886742"/>
    </source>
</evidence>
<gene>
    <name evidence="1" type="ORF">IAD02_01825</name>
</gene>
<evidence type="ECO:0000313" key="1">
    <source>
        <dbReference type="EMBL" id="HIS70706.1"/>
    </source>
</evidence>
<dbReference type="InterPro" id="IPR010982">
    <property type="entry name" value="Lambda_DNA-bd_dom_sf"/>
</dbReference>
<dbReference type="InterPro" id="IPR001387">
    <property type="entry name" value="Cro/C1-type_HTH"/>
</dbReference>
<proteinExistence type="predicted"/>
<dbReference type="AlphaFoldDB" id="A0A9D1JXA2"/>
<reference evidence="1" key="2">
    <citation type="journal article" date="2021" name="PeerJ">
        <title>Extensive microbial diversity within the chicken gut microbiome revealed by metagenomics and culture.</title>
        <authorList>
            <person name="Gilroy R."/>
            <person name="Ravi A."/>
            <person name="Getino M."/>
            <person name="Pursley I."/>
            <person name="Horton D.L."/>
            <person name="Alikhan N.F."/>
            <person name="Baker D."/>
            <person name="Gharbi K."/>
            <person name="Hall N."/>
            <person name="Watson M."/>
            <person name="Adriaenssens E.M."/>
            <person name="Foster-Nyarko E."/>
            <person name="Jarju S."/>
            <person name="Secka A."/>
            <person name="Antonio M."/>
            <person name="Oren A."/>
            <person name="Chaudhuri R.R."/>
            <person name="La Ragione R."/>
            <person name="Hildebrand F."/>
            <person name="Pallen M.J."/>
        </authorList>
    </citation>
    <scope>NUCLEOTIDE SEQUENCE</scope>
    <source>
        <strain evidence="1">ChiGjej3B3-5194</strain>
    </source>
</reference>
<name>A0A9D1JXA2_9PROT</name>
<comment type="caution">
    <text evidence="1">The sequence shown here is derived from an EMBL/GenBank/DDBJ whole genome shotgun (WGS) entry which is preliminary data.</text>
</comment>
<reference evidence="1" key="1">
    <citation type="submission" date="2020-10" db="EMBL/GenBank/DDBJ databases">
        <authorList>
            <person name="Gilroy R."/>
        </authorList>
    </citation>
    <scope>NUCLEOTIDE SEQUENCE</scope>
    <source>
        <strain evidence="1">ChiGjej3B3-5194</strain>
    </source>
</reference>
<organism evidence="1 2">
    <name type="scientific">Candidatus Enterousia intestinigallinarum</name>
    <dbReference type="NCBI Taxonomy" id="2840790"/>
    <lineage>
        <taxon>Bacteria</taxon>
        <taxon>Pseudomonadati</taxon>
        <taxon>Pseudomonadota</taxon>
        <taxon>Alphaproteobacteria</taxon>
        <taxon>Candidatus Enterousia</taxon>
    </lineage>
</organism>
<dbReference type="CDD" id="cd00093">
    <property type="entry name" value="HTH_XRE"/>
    <property type="match status" value="1"/>
</dbReference>
<accession>A0A9D1JXA2</accession>